<evidence type="ECO:0000259" key="4">
    <source>
        <dbReference type="Pfam" id="PF18962"/>
    </source>
</evidence>
<dbReference type="Gene3D" id="2.160.20.110">
    <property type="match status" value="5"/>
</dbReference>
<dbReference type="Pfam" id="PF18962">
    <property type="entry name" value="Por_Secre_tail"/>
    <property type="match status" value="1"/>
</dbReference>
<reference evidence="5 6" key="1">
    <citation type="submission" date="2008-06" db="EMBL/GenBank/DDBJ databases">
        <title>Complete sequence of Chloroherpeton thalassium ATCC 35110.</title>
        <authorList>
            <consortium name="US DOE Joint Genome Institute"/>
            <person name="Lucas S."/>
            <person name="Copeland A."/>
            <person name="Lapidus A."/>
            <person name="Glavina del Rio T."/>
            <person name="Dalin E."/>
            <person name="Tice H."/>
            <person name="Bruce D."/>
            <person name="Goodwin L."/>
            <person name="Pitluck S."/>
            <person name="Schmutz J."/>
            <person name="Larimer F."/>
            <person name="Land M."/>
            <person name="Hauser L."/>
            <person name="Kyrpides N."/>
            <person name="Mikhailova N."/>
            <person name="Liu Z."/>
            <person name="Li T."/>
            <person name="Zhao F."/>
            <person name="Overmann J."/>
            <person name="Bryant D.A."/>
            <person name="Richardson P."/>
        </authorList>
    </citation>
    <scope>NUCLEOTIDE SEQUENCE [LARGE SCALE GENOMIC DNA]</scope>
    <source>
        <strain evidence="6">ATCC 35110 / GB-78</strain>
    </source>
</reference>
<feature type="domain" description="GLUG" evidence="3">
    <location>
        <begin position="937"/>
        <end position="962"/>
    </location>
</feature>
<dbReference type="eggNOG" id="COG5184">
    <property type="taxonomic scope" value="Bacteria"/>
</dbReference>
<accession>B3QTX4</accession>
<dbReference type="Proteomes" id="UP000001208">
    <property type="component" value="Chromosome"/>
</dbReference>
<dbReference type="InterPro" id="IPR011493">
    <property type="entry name" value="GLUG"/>
</dbReference>
<dbReference type="Gene3D" id="2.60.40.10">
    <property type="entry name" value="Immunoglobulins"/>
    <property type="match status" value="1"/>
</dbReference>
<dbReference type="InterPro" id="IPR026444">
    <property type="entry name" value="Secre_tail"/>
</dbReference>
<dbReference type="OrthoDB" id="9792444at2"/>
<dbReference type="KEGG" id="cts:Ctha_1865"/>
<sequence length="1692" mass="175293">MKRLFQTILLGLLLFGWQSAYAAITSKAPSGSGTSGDPYLIANINNLYWLSQTKTEWNSEHYYKQTADIDASGTSSLDGGKGWTPIGEDGVFAKKFTGHYDGQGYTIDGLTINRPTENTTGLFGEAKGAEIKNIALTNVTVSGKNSTGGLVGSLTNSTTVSNCYVTGSVSSGNDEVGGLVGIINSSSVTECYSTCSVSGASDVGGLIGKNSSGTVTKSFWDKNTSGKTTSAGGTGKTTTQMKTIATFTAAGWSVLYAEGSLTGDWCLDVGGSVNDGYPVSALQYTGEPTNYGKSGAGDSDSNPYLIASFTNLCWIAADNSRWSKHYQQTANIDASLTSGWNSGAGWVPIGNSTTKFTGSYDGDNHTIDGVYINRVSYSDKYMGLFGYIDGATVENLGLTNVDITGYDYVGGLIASAESSSLTNDYVTGSVAGRRIFGGLLGECDNCILSDCYVTCSVNGTGDVVGGLSGYVNGASEISGCYSTGSVTGTSSIGGLIGSFGYSSTMTDCYATGNVTGSSAYVGGLAGFVIDNCSISSCYATGEVTGKSYTGGFVGHNNSSSHISNCYSTGNVSATGERVGGFVGNNNTSTISNSYSAGSVTNTAQYTGGLVGYCNGEVSYSYCLGRVSGTTRVGSLVGYNYRSSSISNAFWNSDTASVDGLSGIGDDAGTTTNTSGKSTEDLKIGCTFLAAGWDFKDETANGSDDNWTINGTDNSGYPALSFQGYSNSIPAICATAPTVGDGSQGSPYEIETFANLYWLSQNSDKWDKHYIQTADIDASATSGLDGGKGFTPIGKNTTTFSGSYDGQGHTIDNLFIKRDTDFGVSGFGLFGYTNGATIKNLGVTNVEITGRTQTGGLIGQANGSSILNSYTTGDISGLTNTGGLIGLLGNSSVNSSVSNSYSEVNVTITAPALCSAGFVGWNESSTISNCYATGSVTGSQYVGGFVGYNSGDVSDSYSIGAITGSSDIGGFIGHNDGGVVSNSFWDTETSGQANSAEGTGKTTAELQTACTYLSAGWDFQDETANGSDDDWTINDTDNGGYPALSFQGYTNTPPICSSAPSGSGTVGDPYLIATAGNLLWISEDAARWDKVYKQTADIDASATNGLDDGAGFTPIGNDATKFTGSYDGDGHTIDGLYINRSINNIGLFGYTDGATIKNLGLTNADITGNQCVGAFVGYHDNSASISECYVAGSISGSYSVGGLIGINDTSTVSNCYAMGSVSAASGANYGGVAAYNLGGSISKCYATNTVSGPSSVGGIVGTSYFGGTGATVTNSFWNSDNIDNASYGIGSPASNDGATGKTTAELQSEATFTGAGWDFSTPIWKIESGKNDGYPFLSWQTQSADTSGGESGEEVTIPAGNTDPKDIAGTGVTIQFTGANSVDLVLKVVKTESRPNIQGTLPGSVQNISPRYWSVEVVSGSVDGTYSITFDLTGVPGIYDCNTIYVLKRPDSSSPWEDVVADLGATIDRSKCPDSITVNGLTAFSEFVLGGEEDNPLPVELTSFSGASTNAGAVLNWKTASEIDNAGFVIYRDGVAIASYTNTSALEGQGTTSNTTSYNYTDSDVYLGESYTYKIVSVDISGTAYEYETTVSVEITEAVTSESETKAYEYALEQNYPNPFNPSTIIRFSLKQAGNTTLRVFDMLGREILSKQFTGNAGWNAYQFNASGLSSGMYYYQISSGSFVETKKMMLLK</sequence>
<gene>
    <name evidence="5" type="ordered locus">Ctha_1865</name>
</gene>
<evidence type="ECO:0000313" key="5">
    <source>
        <dbReference type="EMBL" id="ACF14322.1"/>
    </source>
</evidence>
<evidence type="ECO:0000259" key="3">
    <source>
        <dbReference type="Pfam" id="PF07581"/>
    </source>
</evidence>
<feature type="signal peptide" evidence="2">
    <location>
        <begin position="1"/>
        <end position="22"/>
    </location>
</feature>
<dbReference type="InterPro" id="IPR013783">
    <property type="entry name" value="Ig-like_fold"/>
</dbReference>
<feature type="domain" description="Secretion system C-terminal sorting" evidence="4">
    <location>
        <begin position="1615"/>
        <end position="1689"/>
    </location>
</feature>
<evidence type="ECO:0000256" key="1">
    <source>
        <dbReference type="SAM" id="MobiDB-lite"/>
    </source>
</evidence>
<dbReference type="EMBL" id="CP001100">
    <property type="protein sequence ID" value="ACF14322.1"/>
    <property type="molecule type" value="Genomic_DNA"/>
</dbReference>
<dbReference type="HOGENOM" id="CLU_241126_0_0_10"/>
<dbReference type="eggNOG" id="COG5492">
    <property type="taxonomic scope" value="Bacteria"/>
</dbReference>
<feature type="domain" description="GLUG" evidence="3">
    <location>
        <begin position="1167"/>
        <end position="1194"/>
    </location>
</feature>
<dbReference type="NCBIfam" id="TIGR04183">
    <property type="entry name" value="Por_Secre_tail"/>
    <property type="match status" value="1"/>
</dbReference>
<evidence type="ECO:0000313" key="6">
    <source>
        <dbReference type="Proteomes" id="UP000001208"/>
    </source>
</evidence>
<name>B3QTX4_CHLT3</name>
<feature type="domain" description="GLUG" evidence="3">
    <location>
        <begin position="547"/>
        <end position="572"/>
    </location>
</feature>
<organism evidence="5 6">
    <name type="scientific">Chloroherpeton thalassium (strain ATCC 35110 / GB-78)</name>
    <dbReference type="NCBI Taxonomy" id="517418"/>
    <lineage>
        <taxon>Bacteria</taxon>
        <taxon>Pseudomonadati</taxon>
        <taxon>Chlorobiota</taxon>
        <taxon>Chlorobiia</taxon>
        <taxon>Chlorobiales</taxon>
        <taxon>Chloroherpetonaceae</taxon>
        <taxon>Chloroherpeton</taxon>
    </lineage>
</organism>
<feature type="region of interest" description="Disordered" evidence="1">
    <location>
        <begin position="1341"/>
        <end position="1365"/>
    </location>
</feature>
<feature type="domain" description="GLUG" evidence="3">
    <location>
        <begin position="518"/>
        <end position="544"/>
    </location>
</feature>
<keyword evidence="6" id="KW-1185">Reference proteome</keyword>
<feature type="domain" description="GLUG" evidence="3">
    <location>
        <begin position="1195"/>
        <end position="1220"/>
    </location>
</feature>
<dbReference type="STRING" id="517418.Ctha_1865"/>
<protein>
    <submittedName>
        <fullName evidence="5">Filamentous haemagglutinin family outer membrane protein</fullName>
    </submittedName>
</protein>
<evidence type="ECO:0000256" key="2">
    <source>
        <dbReference type="SAM" id="SignalP"/>
    </source>
</evidence>
<proteinExistence type="predicted"/>
<dbReference type="Pfam" id="PF07581">
    <property type="entry name" value="Glug"/>
    <property type="match status" value="7"/>
</dbReference>
<feature type="domain" description="GLUG" evidence="3">
    <location>
        <begin position="145"/>
        <end position="170"/>
    </location>
</feature>
<keyword evidence="2" id="KW-0732">Signal</keyword>
<feature type="chain" id="PRO_5002795776" evidence="2">
    <location>
        <begin position="23"/>
        <end position="1692"/>
    </location>
</feature>
<dbReference type="RefSeq" id="WP_012500406.1">
    <property type="nucleotide sequence ID" value="NC_011026.1"/>
</dbReference>
<feature type="domain" description="GLUG" evidence="3">
    <location>
        <begin position="913"/>
        <end position="936"/>
    </location>
</feature>